<protein>
    <recommendedName>
        <fullName evidence="3">DUF3828 domain-containing protein</fullName>
    </recommendedName>
</protein>
<evidence type="ECO:0000313" key="2">
    <source>
        <dbReference type="Proteomes" id="UP000702544"/>
    </source>
</evidence>
<sequence>MHKAERLVVGLVLAAVAGCGGGRAGGSAGAEVPEGASSPETAVENFLSAAKEAYETRRAGDFPAADRAYARMAAVFGTEHGSIRRSFPGEEVRSRMIVLSTCLRPVQYTIISRPDPDAWRNEATTVTVDLDRPEAGTSSLPFSVVLGRDDRWFIERIDLTDFAC</sequence>
<reference evidence="1 2" key="1">
    <citation type="submission" date="2020-01" db="EMBL/GenBank/DDBJ databases">
        <title>Genomes assembled from Gulf of Kutch pelagic sediment metagenomes.</title>
        <authorList>
            <person name="Chandrashekar M."/>
            <person name="Mahajan M.S."/>
            <person name="Dave K.J."/>
            <person name="Vatsa P."/>
            <person name="Nathani N.M."/>
        </authorList>
    </citation>
    <scope>NUCLEOTIDE SEQUENCE [LARGE SCALE GENOMIC DNA]</scope>
    <source>
        <strain evidence="1">KS3-K002</strain>
    </source>
</reference>
<comment type="caution">
    <text evidence="1">The sequence shown here is derived from an EMBL/GenBank/DDBJ whole genome shotgun (WGS) entry which is preliminary data.</text>
</comment>
<dbReference type="Proteomes" id="UP000702544">
    <property type="component" value="Unassembled WGS sequence"/>
</dbReference>
<proteinExistence type="predicted"/>
<dbReference type="EMBL" id="JAACAK010000114">
    <property type="protein sequence ID" value="NIR76183.1"/>
    <property type="molecule type" value="Genomic_DNA"/>
</dbReference>
<dbReference type="PROSITE" id="PS51257">
    <property type="entry name" value="PROKAR_LIPOPROTEIN"/>
    <property type="match status" value="1"/>
</dbReference>
<evidence type="ECO:0008006" key="3">
    <source>
        <dbReference type="Google" id="ProtNLM"/>
    </source>
</evidence>
<evidence type="ECO:0000313" key="1">
    <source>
        <dbReference type="EMBL" id="NIR76183.1"/>
    </source>
</evidence>
<organism evidence="1 2">
    <name type="scientific">Candidatus Kutchimonas denitrificans</name>
    <dbReference type="NCBI Taxonomy" id="3056748"/>
    <lineage>
        <taxon>Bacteria</taxon>
        <taxon>Pseudomonadati</taxon>
        <taxon>Gemmatimonadota</taxon>
        <taxon>Gemmatimonadia</taxon>
        <taxon>Candidatus Palauibacterales</taxon>
        <taxon>Candidatus Palauibacteraceae</taxon>
        <taxon>Candidatus Kutchimonas</taxon>
    </lineage>
</organism>
<accession>A0AAE4ZAQ0</accession>
<dbReference type="AlphaFoldDB" id="A0AAE4ZAQ0"/>
<gene>
    <name evidence="1" type="ORF">GWO12_13895</name>
</gene>
<name>A0AAE4ZAQ0_9BACT</name>